<reference evidence="2" key="1">
    <citation type="journal article" date="2020" name="Stud. Mycol.">
        <title>101 Dothideomycetes genomes: a test case for predicting lifestyles and emergence of pathogens.</title>
        <authorList>
            <person name="Haridas S."/>
            <person name="Albert R."/>
            <person name="Binder M."/>
            <person name="Bloem J."/>
            <person name="Labutti K."/>
            <person name="Salamov A."/>
            <person name="Andreopoulos B."/>
            <person name="Baker S."/>
            <person name="Barry K."/>
            <person name="Bills G."/>
            <person name="Bluhm B."/>
            <person name="Cannon C."/>
            <person name="Castanera R."/>
            <person name="Culley D."/>
            <person name="Daum C."/>
            <person name="Ezra D."/>
            <person name="Gonzalez J."/>
            <person name="Henrissat B."/>
            <person name="Kuo A."/>
            <person name="Liang C."/>
            <person name="Lipzen A."/>
            <person name="Lutzoni F."/>
            <person name="Magnuson J."/>
            <person name="Mondo S."/>
            <person name="Nolan M."/>
            <person name="Ohm R."/>
            <person name="Pangilinan J."/>
            <person name="Park H.-J."/>
            <person name="Ramirez L."/>
            <person name="Alfaro M."/>
            <person name="Sun H."/>
            <person name="Tritt A."/>
            <person name="Yoshinaga Y."/>
            <person name="Zwiers L.-H."/>
            <person name="Turgeon B."/>
            <person name="Goodwin S."/>
            <person name="Spatafora J."/>
            <person name="Crous P."/>
            <person name="Grigoriev I."/>
        </authorList>
    </citation>
    <scope>NUCLEOTIDE SEQUENCE</scope>
    <source>
        <strain evidence="2">CBS 116435</strain>
    </source>
</reference>
<accession>A0A9P4QEI6</accession>
<dbReference type="Proteomes" id="UP000799441">
    <property type="component" value="Unassembled WGS sequence"/>
</dbReference>
<keyword evidence="3" id="KW-1185">Reference proteome</keyword>
<organism evidence="2 3">
    <name type="scientific">Polychaeton citri CBS 116435</name>
    <dbReference type="NCBI Taxonomy" id="1314669"/>
    <lineage>
        <taxon>Eukaryota</taxon>
        <taxon>Fungi</taxon>
        <taxon>Dikarya</taxon>
        <taxon>Ascomycota</taxon>
        <taxon>Pezizomycotina</taxon>
        <taxon>Dothideomycetes</taxon>
        <taxon>Dothideomycetidae</taxon>
        <taxon>Capnodiales</taxon>
        <taxon>Capnodiaceae</taxon>
        <taxon>Polychaeton</taxon>
    </lineage>
</organism>
<feature type="region of interest" description="Disordered" evidence="1">
    <location>
        <begin position="69"/>
        <end position="103"/>
    </location>
</feature>
<gene>
    <name evidence="2" type="ORF">K431DRAFT_281431</name>
</gene>
<evidence type="ECO:0000313" key="3">
    <source>
        <dbReference type="Proteomes" id="UP000799441"/>
    </source>
</evidence>
<evidence type="ECO:0000313" key="2">
    <source>
        <dbReference type="EMBL" id="KAF2724959.1"/>
    </source>
</evidence>
<name>A0A9P4QEI6_9PEZI</name>
<comment type="caution">
    <text evidence="2">The sequence shown here is derived from an EMBL/GenBank/DDBJ whole genome shotgun (WGS) entry which is preliminary data.</text>
</comment>
<proteinExistence type="predicted"/>
<dbReference type="AlphaFoldDB" id="A0A9P4QEI6"/>
<dbReference type="EMBL" id="MU003769">
    <property type="protein sequence ID" value="KAF2724959.1"/>
    <property type="molecule type" value="Genomic_DNA"/>
</dbReference>
<protein>
    <submittedName>
        <fullName evidence="2">Uncharacterized protein</fullName>
    </submittedName>
</protein>
<evidence type="ECO:0000256" key="1">
    <source>
        <dbReference type="SAM" id="MobiDB-lite"/>
    </source>
</evidence>
<sequence>MPHFGDSFLSLTETHVQAPPKSPEGFHEISPDTQYQSCPCTCQCGCPCSGSSRKSSDAMTRAHSLGAVSEPLQIASPDVDAMSSSSASSRRSSVNGDEGTQDEFTVEAGDLGWYGLREIGRLIERQRFQPHQLVSILPGNCNLPPSAYVSPARSAILSPISMSVEACSSGQRSMESSVSQLSLPPPGSPALAGMGAGVMDQPHQQMVQIVLVPVAIQSHDGNYPISWPGNHARNAVSTHNQHLNESQQNDFW</sequence>
<feature type="compositionally biased region" description="Low complexity" evidence="1">
    <location>
        <begin position="83"/>
        <end position="93"/>
    </location>
</feature>